<evidence type="ECO:0000256" key="4">
    <source>
        <dbReference type="ARBA" id="ARBA00022960"/>
    </source>
</evidence>
<feature type="transmembrane region" description="Helical" evidence="8">
    <location>
        <begin position="301"/>
        <end position="323"/>
    </location>
</feature>
<proteinExistence type="inferred from homology"/>
<feature type="transmembrane region" description="Helical" evidence="8">
    <location>
        <begin position="475"/>
        <end position="496"/>
    </location>
</feature>
<dbReference type="Proteomes" id="UP000031189">
    <property type="component" value="Unassembled WGS sequence"/>
</dbReference>
<keyword evidence="6 8" id="KW-1133">Transmembrane helix</keyword>
<feature type="transmembrane region" description="Helical" evidence="8">
    <location>
        <begin position="87"/>
        <end position="106"/>
    </location>
</feature>
<feature type="transmembrane region" description="Helical" evidence="8">
    <location>
        <begin position="126"/>
        <end position="148"/>
    </location>
</feature>
<evidence type="ECO:0000313" key="10">
    <source>
        <dbReference type="EMBL" id="KHS55971.1"/>
    </source>
</evidence>
<dbReference type="GO" id="GO:0071555">
    <property type="term" value="P:cell wall organization"/>
    <property type="evidence" value="ECO:0007669"/>
    <property type="project" value="UniProtKB-UniRule"/>
</dbReference>
<dbReference type="PANTHER" id="PTHR47019:SF1">
    <property type="entry name" value="LIPID II FLIPPASE MURJ"/>
    <property type="match status" value="1"/>
</dbReference>
<dbReference type="PANTHER" id="PTHR47019">
    <property type="entry name" value="LIPID II FLIPPASE MURJ"/>
    <property type="match status" value="1"/>
</dbReference>
<keyword evidence="3 8" id="KW-0812">Transmembrane</keyword>
<keyword evidence="11" id="KW-1185">Reference proteome</keyword>
<feature type="transmembrane region" description="Helical" evidence="8">
    <location>
        <begin position="269"/>
        <end position="289"/>
    </location>
</feature>
<keyword evidence="4 8" id="KW-0133">Cell shape</keyword>
<keyword evidence="2 8" id="KW-1003">Cell membrane</keyword>
<dbReference type="GO" id="GO:0005886">
    <property type="term" value="C:plasma membrane"/>
    <property type="evidence" value="ECO:0007669"/>
    <property type="project" value="UniProtKB-SubCell"/>
</dbReference>
<organism evidence="10 11">
    <name type="scientific">Terrisporobacter othiniensis</name>
    <dbReference type="NCBI Taxonomy" id="1577792"/>
    <lineage>
        <taxon>Bacteria</taxon>
        <taxon>Bacillati</taxon>
        <taxon>Bacillota</taxon>
        <taxon>Clostridia</taxon>
        <taxon>Peptostreptococcales</taxon>
        <taxon>Peptostreptococcaceae</taxon>
        <taxon>Terrisporobacter</taxon>
    </lineage>
</organism>
<dbReference type="PRINTS" id="PR01806">
    <property type="entry name" value="VIRFACTRMVIN"/>
</dbReference>
<feature type="transmembrane region" description="Helical" evidence="8">
    <location>
        <begin position="182"/>
        <end position="203"/>
    </location>
</feature>
<reference evidence="10 11" key="1">
    <citation type="submission" date="2014-12" db="EMBL/GenBank/DDBJ databases">
        <title>Draft genome sequence of Terrisporobacter sp. 08-306576, isolated from the blood culture of a bacteremia patient.</title>
        <authorList>
            <person name="Lund L.C."/>
            <person name="Sydenham T.V."/>
            <person name="Hogh S.V."/>
            <person name="Skov M.N."/>
            <person name="Kemp M."/>
            <person name="Justesen U.S."/>
        </authorList>
    </citation>
    <scope>NUCLEOTIDE SEQUENCE [LARGE SCALE GENOMIC DNA]</scope>
    <source>
        <strain evidence="10 11">08-306576</strain>
    </source>
</reference>
<dbReference type="EMBL" id="JWHR01000131">
    <property type="protein sequence ID" value="KHS55971.1"/>
    <property type="molecule type" value="Genomic_DNA"/>
</dbReference>
<dbReference type="CDD" id="cd13123">
    <property type="entry name" value="MATE_MurJ_like"/>
    <property type="match status" value="1"/>
</dbReference>
<evidence type="ECO:0000256" key="9">
    <source>
        <dbReference type="PIRNR" id="PIRNR002869"/>
    </source>
</evidence>
<dbReference type="InterPro" id="IPR051050">
    <property type="entry name" value="Lipid_II_flippase_MurJ/MviN"/>
</dbReference>
<feature type="transmembrane region" description="Helical" evidence="8">
    <location>
        <begin position="224"/>
        <end position="244"/>
    </location>
</feature>
<dbReference type="Pfam" id="PF03023">
    <property type="entry name" value="MurJ"/>
    <property type="match status" value="1"/>
</dbReference>
<dbReference type="OrthoDB" id="9804143at2"/>
<dbReference type="AlphaFoldDB" id="A0A0B3VGR4"/>
<dbReference type="GO" id="GO:0009252">
    <property type="term" value="P:peptidoglycan biosynthetic process"/>
    <property type="evidence" value="ECO:0007669"/>
    <property type="project" value="UniProtKB-UniRule"/>
</dbReference>
<evidence type="ECO:0000313" key="11">
    <source>
        <dbReference type="Proteomes" id="UP000031189"/>
    </source>
</evidence>
<accession>A0A0B3VGR4</accession>
<name>A0A0B3VGR4_9FIRM</name>
<feature type="transmembrane region" description="Helical" evidence="8">
    <location>
        <begin position="155"/>
        <end position="176"/>
    </location>
</feature>
<dbReference type="NCBIfam" id="TIGR01695">
    <property type="entry name" value="murJ_mviN"/>
    <property type="match status" value="1"/>
</dbReference>
<comment type="caution">
    <text evidence="10">The sequence shown here is derived from an EMBL/GenBank/DDBJ whole genome shotgun (WGS) entry which is preliminary data.</text>
</comment>
<dbReference type="GO" id="GO:0008360">
    <property type="term" value="P:regulation of cell shape"/>
    <property type="evidence" value="ECO:0007669"/>
    <property type="project" value="UniProtKB-UniRule"/>
</dbReference>
<dbReference type="RefSeq" id="WP_039680946.1">
    <property type="nucleotide sequence ID" value="NZ_JAWGXO010000010.1"/>
</dbReference>
<dbReference type="GO" id="GO:0015648">
    <property type="term" value="F:lipid-linked peptidoglycan transporter activity"/>
    <property type="evidence" value="ECO:0007669"/>
    <property type="project" value="UniProtKB-UniRule"/>
</dbReference>
<dbReference type="STRING" id="1577792.QX51_16200"/>
<dbReference type="PIRSF" id="PIRSF002869">
    <property type="entry name" value="MviN"/>
    <property type="match status" value="1"/>
</dbReference>
<comment type="subcellular location">
    <subcellularLocation>
        <location evidence="1 8">Cell membrane</location>
        <topology evidence="1 8">Multi-pass membrane protein</topology>
    </subcellularLocation>
</comment>
<evidence type="ECO:0000256" key="6">
    <source>
        <dbReference type="ARBA" id="ARBA00022989"/>
    </source>
</evidence>
<protein>
    <recommendedName>
        <fullName evidence="8">Probable lipid II flippase MurJ</fullName>
    </recommendedName>
</protein>
<evidence type="ECO:0000256" key="1">
    <source>
        <dbReference type="ARBA" id="ARBA00004651"/>
    </source>
</evidence>
<dbReference type="GO" id="GO:0034204">
    <property type="term" value="P:lipid translocation"/>
    <property type="evidence" value="ECO:0007669"/>
    <property type="project" value="TreeGrafter"/>
</dbReference>
<keyword evidence="7 8" id="KW-0472">Membrane</keyword>
<feature type="transmembrane region" description="Helical" evidence="8">
    <location>
        <begin position="343"/>
        <end position="365"/>
    </location>
</feature>
<evidence type="ECO:0000256" key="2">
    <source>
        <dbReference type="ARBA" id="ARBA00022475"/>
    </source>
</evidence>
<dbReference type="InterPro" id="IPR004268">
    <property type="entry name" value="MurJ"/>
</dbReference>
<dbReference type="HAMAP" id="MF_02078">
    <property type="entry name" value="MurJ_MviN"/>
    <property type="match status" value="1"/>
</dbReference>
<keyword evidence="8 9" id="KW-0813">Transport</keyword>
<feature type="transmembrane region" description="Helical" evidence="8">
    <location>
        <begin position="402"/>
        <end position="425"/>
    </location>
</feature>
<evidence type="ECO:0000256" key="5">
    <source>
        <dbReference type="ARBA" id="ARBA00022984"/>
    </source>
</evidence>
<feature type="transmembrane region" description="Helical" evidence="8">
    <location>
        <begin position="46"/>
        <end position="67"/>
    </location>
</feature>
<evidence type="ECO:0000256" key="3">
    <source>
        <dbReference type="ARBA" id="ARBA00022692"/>
    </source>
</evidence>
<gene>
    <name evidence="8" type="primary">murJ</name>
    <name evidence="10" type="ORF">QX51_16200</name>
</gene>
<comment type="function">
    <text evidence="8 9">Involved in peptidoglycan biosynthesis. Transports lipid-linked peptidoglycan precursors from the inner to the outer leaflet of the cytoplasmic membrane.</text>
</comment>
<comment type="similarity">
    <text evidence="8 9">Belongs to the MurJ/MviN family.</text>
</comment>
<feature type="transmembrane region" description="Helical" evidence="8">
    <location>
        <begin position="377"/>
        <end position="396"/>
    </location>
</feature>
<sequence length="515" mass="56007">MSKVAKAAIGLMAATLVAKMLGFGRELTLAAYYGASSTSDAFLVAMNIPAVIFTAVGTSLGTAFIPLFCEVRSKDGDSASVKYTNNIFNVVVLICLIFAIVGAFFAPQIVKLFALGFKGETMEKAIYFTRIMLLGIPFLGISYIMMAYLQVKENFIIPGLMPIPYNLCIIISIILSVKTSPYILPFGALIGLLGQFLFQLPFAMKRGYKYQPILNFKDEYLKKMLWLVGPVLIGVAVNQINTIVDRTIASTLVEGSISALNYANKLNQFVMGMFIVSISSVVYPMLSRLSTENNKVEFNKSIITAINTVILLVIPISVGAIILSTPIVKILFQRGEFDARATYMTSVALVFYSIGMIGFGLRDILGKVFYSLQDTKTPMINGAIAMGLNIILNISFVKFTNMQLAGLALATSTSALVTIILLFINLRIKIGPFGGKYVVTVFIKALLSALLMALVTRFVYNNLALRLGTGTLKEIITLATSVVSGAIVYGICVMALRIQEVNVILATLKNKLKKA</sequence>
<dbReference type="UniPathway" id="UPA00219"/>
<keyword evidence="5 8" id="KW-0573">Peptidoglycan synthesis</keyword>
<evidence type="ECO:0000256" key="7">
    <source>
        <dbReference type="ARBA" id="ARBA00023136"/>
    </source>
</evidence>
<keyword evidence="8 9" id="KW-0961">Cell wall biogenesis/degradation</keyword>
<comment type="pathway">
    <text evidence="8">Cell wall biogenesis; peptidoglycan biosynthesis.</text>
</comment>
<evidence type="ECO:0000256" key="8">
    <source>
        <dbReference type="HAMAP-Rule" id="MF_02078"/>
    </source>
</evidence>
<feature type="transmembrane region" description="Helical" evidence="8">
    <location>
        <begin position="437"/>
        <end position="455"/>
    </location>
</feature>